<proteinExistence type="predicted"/>
<reference evidence="2" key="1">
    <citation type="submission" date="2021-02" db="EMBL/GenBank/DDBJ databases">
        <authorList>
            <person name="Nowell W R."/>
        </authorList>
    </citation>
    <scope>NUCLEOTIDE SEQUENCE</scope>
</reference>
<protein>
    <recommendedName>
        <fullName evidence="1">Putative auto-transporter adhesin head GIN domain-containing protein</fullName>
    </recommendedName>
</protein>
<evidence type="ECO:0000313" key="2">
    <source>
        <dbReference type="EMBL" id="CAF1092810.1"/>
    </source>
</evidence>
<evidence type="ECO:0000313" key="4">
    <source>
        <dbReference type="Proteomes" id="UP000663864"/>
    </source>
</evidence>
<feature type="domain" description="Putative auto-transporter adhesin head GIN" evidence="1">
    <location>
        <begin position="29"/>
        <end position="205"/>
    </location>
</feature>
<evidence type="ECO:0000259" key="1">
    <source>
        <dbReference type="Pfam" id="PF10988"/>
    </source>
</evidence>
<dbReference type="Proteomes" id="UP000663836">
    <property type="component" value="Unassembled WGS sequence"/>
</dbReference>
<dbReference type="AlphaFoldDB" id="A0A814NNF6"/>
<name>A0A814NNF6_9BILA</name>
<dbReference type="Gene3D" id="2.160.20.120">
    <property type="match status" value="1"/>
</dbReference>
<gene>
    <name evidence="3" type="ORF">JBS370_LOCUS6206</name>
    <name evidence="2" type="ORF">ZHD862_LOCUS17182</name>
</gene>
<organism evidence="2 4">
    <name type="scientific">Rotaria sordida</name>
    <dbReference type="NCBI Taxonomy" id="392033"/>
    <lineage>
        <taxon>Eukaryota</taxon>
        <taxon>Metazoa</taxon>
        <taxon>Spiralia</taxon>
        <taxon>Gnathifera</taxon>
        <taxon>Rotifera</taxon>
        <taxon>Eurotatoria</taxon>
        <taxon>Bdelloidea</taxon>
        <taxon>Philodinida</taxon>
        <taxon>Philodinidae</taxon>
        <taxon>Rotaria</taxon>
    </lineage>
</organism>
<evidence type="ECO:0000313" key="3">
    <source>
        <dbReference type="EMBL" id="CAF3648357.1"/>
    </source>
</evidence>
<dbReference type="EMBL" id="CAJNOT010000843">
    <property type="protein sequence ID" value="CAF1092810.1"/>
    <property type="molecule type" value="Genomic_DNA"/>
</dbReference>
<dbReference type="InterPro" id="IPR021255">
    <property type="entry name" value="DUF2807"/>
</dbReference>
<dbReference type="Pfam" id="PF10988">
    <property type="entry name" value="DUF2807"/>
    <property type="match status" value="1"/>
</dbReference>
<dbReference type="Proteomes" id="UP000663864">
    <property type="component" value="Unassembled WGS sequence"/>
</dbReference>
<accession>A0A814NNF6</accession>
<comment type="caution">
    <text evidence="2">The sequence shown here is derived from an EMBL/GenBank/DDBJ whole genome shotgun (WGS) entry which is preliminary data.</text>
</comment>
<sequence length="228" mass="24481">MSTPNTSNLSIIATSRSSLPTSSPSIPSFDKINILLARNVQLEATSSPSDYSAKITCDDSSILPYVQANVTQDSTLIVSATTDCDVLIRAYTYQKIRIESVLKLTMTDYSFKGYQLGIISMGDSQIQIANIGFDLAEFIFLGNSSAKLSGNIGKLTIVSRGKGSIDATNIVTPSVTATLTGTGLLQVKSTANMNLSVDGTGTLTWCSPNVQMDVTFDIYKKKNILYQC</sequence>
<dbReference type="EMBL" id="CAJOBD010000338">
    <property type="protein sequence ID" value="CAF3648357.1"/>
    <property type="molecule type" value="Genomic_DNA"/>
</dbReference>